<dbReference type="AlphaFoldDB" id="A0AAN8P6R5"/>
<accession>A0AAN8P6R5</accession>
<evidence type="ECO:0000313" key="2">
    <source>
        <dbReference type="EMBL" id="KAK6636224.1"/>
    </source>
</evidence>
<reference evidence="2 3" key="1">
    <citation type="submission" date="2023-10" db="EMBL/GenBank/DDBJ databases">
        <title>Genomes of two closely related lineages of the louse Polyplax serrata with different host specificities.</title>
        <authorList>
            <person name="Martinu J."/>
            <person name="Tarabai H."/>
            <person name="Stefka J."/>
            <person name="Hypsa V."/>
        </authorList>
    </citation>
    <scope>NUCLEOTIDE SEQUENCE [LARGE SCALE GENOMIC DNA]</scope>
    <source>
        <strain evidence="2">HR10_N</strain>
    </source>
</reference>
<sequence>KIGGSKRPGPELHPQAVFRLPNQTRDEKPEEEEKKVRNRDNLRIPLKDGKIKLLC</sequence>
<feature type="region of interest" description="Disordered" evidence="1">
    <location>
        <begin position="1"/>
        <end position="39"/>
    </location>
</feature>
<dbReference type="Proteomes" id="UP001372834">
    <property type="component" value="Unassembled WGS sequence"/>
</dbReference>
<protein>
    <submittedName>
        <fullName evidence="2">Uncharacterized protein</fullName>
    </submittedName>
</protein>
<feature type="compositionally biased region" description="Basic and acidic residues" evidence="1">
    <location>
        <begin position="24"/>
        <end position="39"/>
    </location>
</feature>
<evidence type="ECO:0000313" key="3">
    <source>
        <dbReference type="Proteomes" id="UP001372834"/>
    </source>
</evidence>
<gene>
    <name evidence="2" type="ORF">RUM43_009882</name>
</gene>
<evidence type="ECO:0000256" key="1">
    <source>
        <dbReference type="SAM" id="MobiDB-lite"/>
    </source>
</evidence>
<proteinExistence type="predicted"/>
<comment type="caution">
    <text evidence="2">The sequence shown here is derived from an EMBL/GenBank/DDBJ whole genome shotgun (WGS) entry which is preliminary data.</text>
</comment>
<name>A0AAN8P6R5_POLSC</name>
<organism evidence="2 3">
    <name type="scientific">Polyplax serrata</name>
    <name type="common">Common mouse louse</name>
    <dbReference type="NCBI Taxonomy" id="468196"/>
    <lineage>
        <taxon>Eukaryota</taxon>
        <taxon>Metazoa</taxon>
        <taxon>Ecdysozoa</taxon>
        <taxon>Arthropoda</taxon>
        <taxon>Hexapoda</taxon>
        <taxon>Insecta</taxon>
        <taxon>Pterygota</taxon>
        <taxon>Neoptera</taxon>
        <taxon>Paraneoptera</taxon>
        <taxon>Psocodea</taxon>
        <taxon>Troctomorpha</taxon>
        <taxon>Phthiraptera</taxon>
        <taxon>Anoplura</taxon>
        <taxon>Polyplacidae</taxon>
        <taxon>Polyplax</taxon>
    </lineage>
</organism>
<feature type="non-terminal residue" evidence="2">
    <location>
        <position position="1"/>
    </location>
</feature>
<dbReference type="EMBL" id="JAWJWE010000004">
    <property type="protein sequence ID" value="KAK6636224.1"/>
    <property type="molecule type" value="Genomic_DNA"/>
</dbReference>